<evidence type="ECO:0000256" key="2">
    <source>
        <dbReference type="ARBA" id="ARBA00022448"/>
    </source>
</evidence>
<feature type="transmembrane region" description="Helical" evidence="6">
    <location>
        <begin position="52"/>
        <end position="68"/>
    </location>
</feature>
<dbReference type="GO" id="GO:0005886">
    <property type="term" value="C:plasma membrane"/>
    <property type="evidence" value="ECO:0007669"/>
    <property type="project" value="TreeGrafter"/>
</dbReference>
<sequence>MKVLSTRSRAEKSSIDDNKNNQSNGIFALIVISLSAIIVGVGATTILPTDQAITLGLLVFCAALWATGKVPEFWPAIFLFVFATITNLAPNTVIFSGFESSTYWLLFSGMVFGAAIKHTGLNLRAAGLLGKLVGTTYKGIVTRSALFGLMLAFLIPSGIGRIVLLIPIVVAIIDQLGYEKDSNGRYGILLAAAFGTFLPTFSILPANAPNMLLSGMSEALYSTTFSYWDYLVLHFPVLGLGKVLVTIALILFLFPSHDPKNALPERNIATLSTKEKQLLVVLTLCFLMWLTDGIHGISSGWVGLAACAICLFPKADLTSKQCLNKDIQYTTLLFAAGIIGLGAIIAFTGLGESLVNLLTQVAPFSDASLIYNLGLVTGISTIVGIVTNLAGVPAIITPLAEHLADITGLSTEAILMSEVMAFSSVLLPYQAPPLITAVALGKLPIGVVTKLCLATFLITVLILLPINFVWWDVLGII</sequence>
<feature type="transmembrane region" description="Helical" evidence="6">
    <location>
        <begin position="370"/>
        <end position="396"/>
    </location>
</feature>
<gene>
    <name evidence="8" type="ordered locus">Marme_1249</name>
</gene>
<reference evidence="8 9" key="1">
    <citation type="journal article" date="2012" name="Stand. Genomic Sci.">
        <title>Complete genome sequence of the melanogenic marine bacterium Marinomonas mediterranea type strain (MMB-1(T)).</title>
        <authorList>
            <person name="Lucas-Elio P."/>
            <person name="Goodwin L."/>
            <person name="Woyke T."/>
            <person name="Pitluck S."/>
            <person name="Nolan M."/>
            <person name="Kyrpides N.C."/>
            <person name="Detter J.C."/>
            <person name="Copeland A."/>
            <person name="Teshima H."/>
            <person name="Bruce D."/>
            <person name="Detter C."/>
            <person name="Tapia R."/>
            <person name="Han S."/>
            <person name="Land M.L."/>
            <person name="Ivanova N."/>
            <person name="Mikhailova N."/>
            <person name="Johnston A.W."/>
            <person name="Sanchez-Amat A."/>
        </authorList>
    </citation>
    <scope>NUCLEOTIDE SEQUENCE [LARGE SCALE GENOMIC DNA]</scope>
    <source>
        <strain evidence="9">ATCC 700492 / JCM 21426 / NBRC 103028 / MMB-1</strain>
    </source>
</reference>
<dbReference type="KEGG" id="mme:Marme_1249"/>
<keyword evidence="4 6" id="KW-1133">Transmembrane helix</keyword>
<feature type="transmembrane region" description="Helical" evidence="6">
    <location>
        <begin position="447"/>
        <end position="471"/>
    </location>
</feature>
<feature type="transmembrane region" description="Helical" evidence="6">
    <location>
        <begin position="26"/>
        <end position="47"/>
    </location>
</feature>
<dbReference type="OrthoDB" id="5460483at2"/>
<feature type="transmembrane region" description="Helical" evidence="6">
    <location>
        <begin position="74"/>
        <end position="96"/>
    </location>
</feature>
<feature type="transmembrane region" description="Helical" evidence="6">
    <location>
        <begin position="227"/>
        <end position="254"/>
    </location>
</feature>
<keyword evidence="9" id="KW-1185">Reference proteome</keyword>
<dbReference type="AlphaFoldDB" id="F2JUV7"/>
<evidence type="ECO:0000256" key="4">
    <source>
        <dbReference type="ARBA" id="ARBA00022989"/>
    </source>
</evidence>
<feature type="transmembrane region" description="Helical" evidence="6">
    <location>
        <begin position="297"/>
        <end position="317"/>
    </location>
</feature>
<accession>F2JUV7</accession>
<evidence type="ECO:0000313" key="9">
    <source>
        <dbReference type="Proteomes" id="UP000001062"/>
    </source>
</evidence>
<feature type="transmembrane region" description="Helical" evidence="6">
    <location>
        <begin position="329"/>
        <end position="350"/>
    </location>
</feature>
<dbReference type="STRING" id="717774.Marme_1249"/>
<feature type="transmembrane region" description="Helical" evidence="6">
    <location>
        <begin position="145"/>
        <end position="174"/>
    </location>
</feature>
<keyword evidence="5 6" id="KW-0472">Membrane</keyword>
<evidence type="ECO:0000256" key="3">
    <source>
        <dbReference type="ARBA" id="ARBA00022692"/>
    </source>
</evidence>
<feature type="domain" description="Citrate transporter-like" evidence="7">
    <location>
        <begin position="63"/>
        <end position="414"/>
    </location>
</feature>
<dbReference type="InterPro" id="IPR004680">
    <property type="entry name" value="Cit_transptr-like_dom"/>
</dbReference>
<dbReference type="GO" id="GO:0022857">
    <property type="term" value="F:transmembrane transporter activity"/>
    <property type="evidence" value="ECO:0007669"/>
    <property type="project" value="TreeGrafter"/>
</dbReference>
<dbReference type="Proteomes" id="UP000001062">
    <property type="component" value="Chromosome"/>
</dbReference>
<proteinExistence type="predicted"/>
<evidence type="ECO:0000256" key="1">
    <source>
        <dbReference type="ARBA" id="ARBA00004141"/>
    </source>
</evidence>
<evidence type="ECO:0000259" key="7">
    <source>
        <dbReference type="Pfam" id="PF03600"/>
    </source>
</evidence>
<feature type="transmembrane region" description="Helical" evidence="6">
    <location>
        <begin position="186"/>
        <end position="207"/>
    </location>
</feature>
<comment type="subcellular location">
    <subcellularLocation>
        <location evidence="1">Membrane</location>
        <topology evidence="1">Multi-pass membrane protein</topology>
    </subcellularLocation>
</comment>
<dbReference type="eggNOG" id="COG0471">
    <property type="taxonomic scope" value="Bacteria"/>
</dbReference>
<dbReference type="PANTHER" id="PTHR10283">
    <property type="entry name" value="SOLUTE CARRIER FAMILY 13 MEMBER"/>
    <property type="match status" value="1"/>
</dbReference>
<organism evidence="8 9">
    <name type="scientific">Marinomonas mediterranea (strain ATCC 700492 / JCM 21426 / NBRC 103028 / MMB-1)</name>
    <dbReference type="NCBI Taxonomy" id="717774"/>
    <lineage>
        <taxon>Bacteria</taxon>
        <taxon>Pseudomonadati</taxon>
        <taxon>Pseudomonadota</taxon>
        <taxon>Gammaproteobacteria</taxon>
        <taxon>Oceanospirillales</taxon>
        <taxon>Oceanospirillaceae</taxon>
        <taxon>Marinomonas</taxon>
    </lineage>
</organism>
<dbReference type="PATRIC" id="fig|717774.3.peg.1297"/>
<dbReference type="RefSeq" id="WP_013660427.1">
    <property type="nucleotide sequence ID" value="NC_015276.1"/>
</dbReference>
<evidence type="ECO:0000256" key="6">
    <source>
        <dbReference type="SAM" id="Phobius"/>
    </source>
</evidence>
<dbReference type="Pfam" id="PF03600">
    <property type="entry name" value="CitMHS"/>
    <property type="match status" value="1"/>
</dbReference>
<evidence type="ECO:0000313" key="8">
    <source>
        <dbReference type="EMBL" id="ADZ90522.1"/>
    </source>
</evidence>
<dbReference type="EMBL" id="CP002583">
    <property type="protein sequence ID" value="ADZ90522.1"/>
    <property type="molecule type" value="Genomic_DNA"/>
</dbReference>
<name>F2JUV7_MARM1</name>
<keyword evidence="2" id="KW-0813">Transport</keyword>
<evidence type="ECO:0000256" key="5">
    <source>
        <dbReference type="ARBA" id="ARBA00023136"/>
    </source>
</evidence>
<dbReference type="HOGENOM" id="CLU_005170_7_1_6"/>
<feature type="transmembrane region" description="Helical" evidence="6">
    <location>
        <begin position="103"/>
        <end position="125"/>
    </location>
</feature>
<protein>
    <submittedName>
        <fullName evidence="8">Citrate transporter</fullName>
    </submittedName>
</protein>
<keyword evidence="3 6" id="KW-0812">Transmembrane</keyword>